<dbReference type="Pfam" id="PF04077">
    <property type="entry name" value="DsrH"/>
    <property type="match status" value="1"/>
</dbReference>
<protein>
    <submittedName>
        <fullName evidence="1">Uncharacterized protein</fullName>
    </submittedName>
</protein>
<accession>A0A7S9DZR0</accession>
<proteinExistence type="predicted"/>
<dbReference type="Proteomes" id="UP000595095">
    <property type="component" value="Chromosome"/>
</dbReference>
<evidence type="ECO:0000313" key="2">
    <source>
        <dbReference type="Proteomes" id="UP000595095"/>
    </source>
</evidence>
<dbReference type="InterPro" id="IPR007215">
    <property type="entry name" value="Sulphur_relay_TusB/DsrH"/>
</dbReference>
<dbReference type="Gene3D" id="3.40.1260.10">
    <property type="entry name" value="DsrEFH-like"/>
    <property type="match status" value="1"/>
</dbReference>
<dbReference type="RefSeq" id="WP_195811986.1">
    <property type="nucleotide sequence ID" value="NZ_CP064795.1"/>
</dbReference>
<keyword evidence="2" id="KW-1185">Reference proteome</keyword>
<dbReference type="GO" id="GO:0005737">
    <property type="term" value="C:cytoplasm"/>
    <property type="evidence" value="ECO:0007669"/>
    <property type="project" value="InterPro"/>
</dbReference>
<dbReference type="SUPFAM" id="SSF75169">
    <property type="entry name" value="DsrEFH-like"/>
    <property type="match status" value="1"/>
</dbReference>
<dbReference type="GO" id="GO:0002143">
    <property type="term" value="P:tRNA wobble position uridine thiolation"/>
    <property type="evidence" value="ECO:0007669"/>
    <property type="project" value="InterPro"/>
</dbReference>
<dbReference type="AlphaFoldDB" id="A0A7S9DZR0"/>
<dbReference type="KEGG" id="smaa:IT774_07330"/>
<sequence length="91" mass="10228">MLIMLRNNTIDTELQQQLDALPATDAVLLMGDAVYLAHGEGLQTAGHVFIYGPDADARGLKYDSDKSDYELVSDHELVNLSEQYSTWIKWQ</sequence>
<reference evidence="1 2" key="1">
    <citation type="submission" date="2020-11" db="EMBL/GenBank/DDBJ databases">
        <title>Complete genome sequence for Salinimonas sp. strain G2-b.</title>
        <authorList>
            <person name="Park S.-J."/>
        </authorList>
    </citation>
    <scope>NUCLEOTIDE SEQUENCE [LARGE SCALE GENOMIC DNA]</scope>
    <source>
        <strain evidence="1 2">G2-b</strain>
    </source>
</reference>
<dbReference type="EMBL" id="CP064795">
    <property type="protein sequence ID" value="QPG06914.1"/>
    <property type="molecule type" value="Genomic_DNA"/>
</dbReference>
<evidence type="ECO:0000313" key="1">
    <source>
        <dbReference type="EMBL" id="QPG06914.1"/>
    </source>
</evidence>
<gene>
    <name evidence="1" type="ORF">IT774_07330</name>
</gene>
<name>A0A7S9DZR0_9ALTE</name>
<organism evidence="1 2">
    <name type="scientific">Salinimonas marina</name>
    <dbReference type="NCBI Taxonomy" id="2785918"/>
    <lineage>
        <taxon>Bacteria</taxon>
        <taxon>Pseudomonadati</taxon>
        <taxon>Pseudomonadota</taxon>
        <taxon>Gammaproteobacteria</taxon>
        <taxon>Alteromonadales</taxon>
        <taxon>Alteromonadaceae</taxon>
        <taxon>Alteromonas/Salinimonas group</taxon>
        <taxon>Salinimonas</taxon>
    </lineage>
</organism>
<dbReference type="InterPro" id="IPR027396">
    <property type="entry name" value="DsrEFH-like"/>
</dbReference>